<evidence type="ECO:0000313" key="2">
    <source>
        <dbReference type="Proteomes" id="UP000224460"/>
    </source>
</evidence>
<evidence type="ECO:0000313" key="1">
    <source>
        <dbReference type="EMBL" id="PHV69758.1"/>
    </source>
</evidence>
<organism evidence="1 2">
    <name type="scientific">Sporanaerobium hydrogeniformans</name>
    <dbReference type="NCBI Taxonomy" id="3072179"/>
    <lineage>
        <taxon>Bacteria</taxon>
        <taxon>Bacillati</taxon>
        <taxon>Bacillota</taxon>
        <taxon>Clostridia</taxon>
        <taxon>Lachnospirales</taxon>
        <taxon>Lachnospiraceae</taxon>
        <taxon>Sporanaerobium</taxon>
    </lineage>
</organism>
<dbReference type="EMBL" id="PEDL01000019">
    <property type="protein sequence ID" value="PHV69758.1"/>
    <property type="molecule type" value="Genomic_DNA"/>
</dbReference>
<proteinExistence type="predicted"/>
<sequence length="132" mass="15180">MHTFEEIQILISNNDLVTAETTLNTLHEKSAHWHYLYSLIALKKSWFDSALSHLETAISLAPSETFYIETKTALMSRYHGYSDDYYHRPRRRRSSCDCCCCCDDCCCEFNCCDLICLDTCCECMGGDLISCI</sequence>
<reference evidence="1" key="1">
    <citation type="submission" date="2017-10" db="EMBL/GenBank/DDBJ databases">
        <title>Genome sequence of cellulolytic Lachnospiraceae bacterium XHS1971 isolated from hotspring sediment.</title>
        <authorList>
            <person name="Vasudevan G."/>
            <person name="Joshi A.J."/>
            <person name="Hivarkar S."/>
            <person name="Lanjekar V.B."/>
            <person name="Dhakephalkar P.K."/>
            <person name="Dagar S."/>
        </authorList>
    </citation>
    <scope>NUCLEOTIDE SEQUENCE</scope>
    <source>
        <strain evidence="1">XHS1971</strain>
    </source>
</reference>
<name>A0AC61DAF1_9FIRM</name>
<comment type="caution">
    <text evidence="1">The sequence shown here is derived from an EMBL/GenBank/DDBJ whole genome shotgun (WGS) entry which is preliminary data.</text>
</comment>
<keyword evidence="2" id="KW-1185">Reference proteome</keyword>
<accession>A0AC61DAF1</accession>
<gene>
    <name evidence="1" type="ORF">CS063_14280</name>
</gene>
<dbReference type="Proteomes" id="UP000224460">
    <property type="component" value="Unassembled WGS sequence"/>
</dbReference>
<protein>
    <submittedName>
        <fullName evidence="1">Molecular chaperone DnaJ</fullName>
    </submittedName>
</protein>